<dbReference type="Proteomes" id="UP000460272">
    <property type="component" value="Unassembled WGS sequence"/>
</dbReference>
<gene>
    <name evidence="2" type="ORF">EAS64_13590</name>
</gene>
<dbReference type="OrthoDB" id="9813719at2"/>
<dbReference type="EMBL" id="RPFW01000002">
    <property type="protein sequence ID" value="TVZ05872.1"/>
    <property type="molecule type" value="Genomic_DNA"/>
</dbReference>
<comment type="caution">
    <text evidence="2">The sequence shown here is derived from an EMBL/GenBank/DDBJ whole genome shotgun (WGS) entry which is preliminary data.</text>
</comment>
<feature type="domain" description="Fido" evidence="1">
    <location>
        <begin position="1"/>
        <end position="107"/>
    </location>
</feature>
<evidence type="ECO:0000313" key="2">
    <source>
        <dbReference type="EMBL" id="TVZ05872.1"/>
    </source>
</evidence>
<dbReference type="Gene3D" id="1.10.3290.10">
    <property type="entry name" value="Fido-like domain"/>
    <property type="match status" value="1"/>
</dbReference>
<name>A0A6P2C373_9ACTN</name>
<proteinExistence type="predicted"/>
<dbReference type="SUPFAM" id="SSF140931">
    <property type="entry name" value="Fic-like"/>
    <property type="match status" value="1"/>
</dbReference>
<dbReference type="Pfam" id="PF02661">
    <property type="entry name" value="Fic"/>
    <property type="match status" value="1"/>
</dbReference>
<organism evidence="2 3">
    <name type="scientific">Trebonia kvetii</name>
    <dbReference type="NCBI Taxonomy" id="2480626"/>
    <lineage>
        <taxon>Bacteria</taxon>
        <taxon>Bacillati</taxon>
        <taxon>Actinomycetota</taxon>
        <taxon>Actinomycetes</taxon>
        <taxon>Streptosporangiales</taxon>
        <taxon>Treboniaceae</taxon>
        <taxon>Trebonia</taxon>
    </lineage>
</organism>
<dbReference type="InterPro" id="IPR003812">
    <property type="entry name" value="Fido"/>
</dbReference>
<reference evidence="2 3" key="1">
    <citation type="submission" date="2018-11" db="EMBL/GenBank/DDBJ databases">
        <title>Trebonia kvetii gen.nov., sp.nov., a novel acidophilic actinobacterium, and proposal of the new actinobacterial family Treboniaceae fam. nov.</title>
        <authorList>
            <person name="Rapoport D."/>
            <person name="Sagova-Mareckova M."/>
            <person name="Sedlacek I."/>
            <person name="Provaznik J."/>
            <person name="Kralova S."/>
            <person name="Pavlinic D."/>
            <person name="Benes V."/>
            <person name="Kopecky J."/>
        </authorList>
    </citation>
    <scope>NUCLEOTIDE SEQUENCE [LARGE SCALE GENOMIC DNA]</scope>
    <source>
        <strain evidence="2 3">15Tr583</strain>
    </source>
</reference>
<evidence type="ECO:0000313" key="3">
    <source>
        <dbReference type="Proteomes" id="UP000460272"/>
    </source>
</evidence>
<dbReference type="PROSITE" id="PS51459">
    <property type="entry name" value="FIDO"/>
    <property type="match status" value="1"/>
</dbReference>
<accession>A0A6P2C373</accession>
<protein>
    <recommendedName>
        <fullName evidence="1">Fido domain-containing protein</fullName>
    </recommendedName>
</protein>
<dbReference type="InterPro" id="IPR036597">
    <property type="entry name" value="Fido-like_dom_sf"/>
</dbReference>
<dbReference type="AlphaFoldDB" id="A0A6P2C373"/>
<sequence>MELARQATWSQAAAADRRHCQGKLVLPAAVHRVRSGGDLAGAARREPPARPSRDVFTERLAYYLGEVDAIHPFRDGNGRAQRAFFEQLASDDGYVVVADKEWIRGRP</sequence>
<evidence type="ECO:0000259" key="1">
    <source>
        <dbReference type="PROSITE" id="PS51459"/>
    </source>
</evidence>
<keyword evidence="3" id="KW-1185">Reference proteome</keyword>